<gene>
    <name evidence="1" type="ORF">BC938DRAFT_483087</name>
</gene>
<protein>
    <submittedName>
        <fullName evidence="1">Uncharacterized protein</fullName>
    </submittedName>
</protein>
<reference evidence="1 2" key="1">
    <citation type="journal article" date="2018" name="New Phytol.">
        <title>Phylogenomics of Endogonaceae and evolution of mycorrhizas within Mucoromycota.</title>
        <authorList>
            <person name="Chang Y."/>
            <person name="Desiro A."/>
            <person name="Na H."/>
            <person name="Sandor L."/>
            <person name="Lipzen A."/>
            <person name="Clum A."/>
            <person name="Barry K."/>
            <person name="Grigoriev I.V."/>
            <person name="Martin F.M."/>
            <person name="Stajich J.E."/>
            <person name="Smith M.E."/>
            <person name="Bonito G."/>
            <person name="Spatafora J.W."/>
        </authorList>
    </citation>
    <scope>NUCLEOTIDE SEQUENCE [LARGE SCALE GENOMIC DNA]</scope>
    <source>
        <strain evidence="1 2">AD002</strain>
    </source>
</reference>
<organism evidence="1 2">
    <name type="scientific">Jimgerdemannia flammicorona</name>
    <dbReference type="NCBI Taxonomy" id="994334"/>
    <lineage>
        <taxon>Eukaryota</taxon>
        <taxon>Fungi</taxon>
        <taxon>Fungi incertae sedis</taxon>
        <taxon>Mucoromycota</taxon>
        <taxon>Mucoromycotina</taxon>
        <taxon>Endogonomycetes</taxon>
        <taxon>Endogonales</taxon>
        <taxon>Endogonaceae</taxon>
        <taxon>Jimgerdemannia</taxon>
    </lineage>
</organism>
<evidence type="ECO:0000313" key="2">
    <source>
        <dbReference type="Proteomes" id="UP000274822"/>
    </source>
</evidence>
<dbReference type="AlphaFoldDB" id="A0A433QCN3"/>
<name>A0A433QCN3_9FUNG</name>
<comment type="caution">
    <text evidence="1">The sequence shown here is derived from an EMBL/GenBank/DDBJ whole genome shotgun (WGS) entry which is preliminary data.</text>
</comment>
<sequence>MEIENLRKAVKGAAGAPVPTRAGLWGVVDSVDEQFLGPQKIASLFLDLYPTSHIREMKS</sequence>
<keyword evidence="2" id="KW-1185">Reference proteome</keyword>
<evidence type="ECO:0000313" key="1">
    <source>
        <dbReference type="EMBL" id="RUS27545.1"/>
    </source>
</evidence>
<dbReference type="EMBL" id="RBNJ01008198">
    <property type="protein sequence ID" value="RUS27545.1"/>
    <property type="molecule type" value="Genomic_DNA"/>
</dbReference>
<accession>A0A433QCN3</accession>
<dbReference type="Proteomes" id="UP000274822">
    <property type="component" value="Unassembled WGS sequence"/>
</dbReference>
<proteinExistence type="predicted"/>